<dbReference type="PANTHER" id="PTHR20948">
    <property type="entry name" value="TRANSMEMBRANE PROTEIN 164"/>
    <property type="match status" value="1"/>
</dbReference>
<dbReference type="KEGG" id="dle:111165743"/>
<gene>
    <name evidence="2" type="primary">TMEM164</name>
</gene>
<sequence length="174" mass="18932">MAPALRGRTDFGRGDRSTQLIGLGCLSSSHRRAAEGGKQQAVAVAAAPAPSWDKGGEEGHQTCCLTVSAFPPGAYTPEPLSSFRWALLSTGLMFFYHFSVLQILGLVTEVNLNNMLCPAISDPFYGPWYRIWASGHQTLMTMTHGKLVILFSYMAGPLCKCLLDLLRLPAKKID</sequence>
<name>A0A2Y9LZC1_DELLE</name>
<dbReference type="CTD" id="84187"/>
<dbReference type="AlphaFoldDB" id="A0A2Y9LZC1"/>
<dbReference type="GeneID" id="111165743"/>
<dbReference type="RefSeq" id="XP_022412372.1">
    <property type="nucleotide sequence ID" value="XM_022556664.2"/>
</dbReference>
<dbReference type="Pfam" id="PF14808">
    <property type="entry name" value="TMEM164"/>
    <property type="match status" value="1"/>
</dbReference>
<proteinExistence type="predicted"/>
<reference evidence="2" key="1">
    <citation type="submission" date="2025-08" db="UniProtKB">
        <authorList>
            <consortium name="RefSeq"/>
        </authorList>
    </citation>
    <scope>IDENTIFICATION</scope>
    <source>
        <tissue evidence="2">Blood</tissue>
    </source>
</reference>
<dbReference type="InParanoid" id="A0A2Y9LZC1"/>
<keyword evidence="2" id="KW-0812">Transmembrane</keyword>
<dbReference type="STRING" id="9749.A0A2Y9LZC1"/>
<protein>
    <submittedName>
        <fullName evidence="2">Transmembrane protein 164</fullName>
    </submittedName>
</protein>
<dbReference type="InterPro" id="IPR026508">
    <property type="entry name" value="TMEM164"/>
</dbReference>
<dbReference type="Proteomes" id="UP000248483">
    <property type="component" value="Unplaced"/>
</dbReference>
<accession>A0A2Y9LZC1</accession>
<keyword evidence="2" id="KW-0472">Membrane</keyword>
<evidence type="ECO:0000313" key="2">
    <source>
        <dbReference type="RefSeq" id="XP_022412372.1"/>
    </source>
</evidence>
<organism evidence="1 2">
    <name type="scientific">Delphinapterus leucas</name>
    <name type="common">Beluga whale</name>
    <dbReference type="NCBI Taxonomy" id="9749"/>
    <lineage>
        <taxon>Eukaryota</taxon>
        <taxon>Metazoa</taxon>
        <taxon>Chordata</taxon>
        <taxon>Craniata</taxon>
        <taxon>Vertebrata</taxon>
        <taxon>Euteleostomi</taxon>
        <taxon>Mammalia</taxon>
        <taxon>Eutheria</taxon>
        <taxon>Laurasiatheria</taxon>
        <taxon>Artiodactyla</taxon>
        <taxon>Whippomorpha</taxon>
        <taxon>Cetacea</taxon>
        <taxon>Odontoceti</taxon>
        <taxon>Monodontidae</taxon>
        <taxon>Delphinapterus</taxon>
    </lineage>
</organism>
<evidence type="ECO:0000313" key="1">
    <source>
        <dbReference type="Proteomes" id="UP000248483"/>
    </source>
</evidence>
<dbReference type="PANTHER" id="PTHR20948:SF2">
    <property type="entry name" value="TRANSMEMBRANE PROTEIN 164"/>
    <property type="match status" value="1"/>
</dbReference>
<keyword evidence="1" id="KW-1185">Reference proteome</keyword>